<protein>
    <recommendedName>
        <fullName evidence="9">Keratin, type I cytoskeletal 14</fullName>
    </recommendedName>
    <alternativeName>
        <fullName evidence="10">Cytokeratin-14</fullName>
    </alternativeName>
    <alternativeName>
        <fullName evidence="11">Keratin-14</fullName>
    </alternativeName>
</protein>
<gene>
    <name evidence="16" type="primary">KRT14</name>
</gene>
<dbReference type="Ensembl" id="ENSMLUT00000015974.2">
    <property type="protein sequence ID" value="ENSMLUP00000014550.2"/>
    <property type="gene ID" value="ENSMLUG00000015969.2"/>
</dbReference>
<evidence type="ECO:0000256" key="9">
    <source>
        <dbReference type="ARBA" id="ARBA00040326"/>
    </source>
</evidence>
<evidence type="ECO:0000256" key="5">
    <source>
        <dbReference type="ARBA" id="ARBA00022754"/>
    </source>
</evidence>
<dbReference type="FunFam" id="1.20.5.170:FF:000002">
    <property type="entry name" value="Type I keratin KA11"/>
    <property type="match status" value="1"/>
</dbReference>
<dbReference type="InterPro" id="IPR039008">
    <property type="entry name" value="IF_rod_dom"/>
</dbReference>
<sequence>MTTCSRQFASSGSMKGSCGIGGGSSRMSSVLGGGSCRASNAFGGMSSSRYSTGGGMGGGFSRSSSYGGGLGGGFGGGYDGVFGFFGGNYGGDRYPAGYGGGFGSSLGSGDGLLVGSEKVTMQNLNDRLASYLDKVRALEEANADLEVKIRDWYQRQRPSEVKDYSPYFKTIEDLRNKILTATVDNANVLLQIDNARLAADDFRTKYETELNLRMSVEADTNGLRRVLDELTLARADLEMQIESLKEELAYLRKNHEEEMNSMRGQVGGDVNVEMDAAPGVDLSRILNEMRDQYEKIAEKNRKEAEEWFFTKTEELNREVATNSELVQSSKSEISELRRTVQNLEIELQSQLSMKASLENSLEETKGRYCMQLSQIQEMIGSVEEQLAQLRCDMEQQNQEYKILLDVKTRLEQEIATYRRLLEGEDAHLSSSQFSSGSHSSRDVSSSSRQIRTKVVDVHDGKVVSTHEQVLRTKN</sequence>
<keyword evidence="3" id="KW-0963">Cytoplasm</keyword>
<dbReference type="GO" id="GO:0005737">
    <property type="term" value="C:cytoplasm"/>
    <property type="evidence" value="ECO:0007669"/>
    <property type="project" value="UniProtKB-SubCell"/>
</dbReference>
<evidence type="ECO:0000313" key="17">
    <source>
        <dbReference type="Proteomes" id="UP000001074"/>
    </source>
</evidence>
<keyword evidence="4" id="KW-0416">Keratin</keyword>
<dbReference type="STRING" id="59463.ENSMLUP00000014550"/>
<reference evidence="16 17" key="1">
    <citation type="journal article" date="2011" name="Nature">
        <title>A high-resolution map of human evolutionary constraint using 29 mammals.</title>
        <authorList>
            <person name="Lindblad-Toh K."/>
            <person name="Garber M."/>
            <person name="Zuk O."/>
            <person name="Lin M.F."/>
            <person name="Parker B.J."/>
            <person name="Washietl S."/>
            <person name="Kheradpour P."/>
            <person name="Ernst J."/>
            <person name="Jordan G."/>
            <person name="Mauceli E."/>
            <person name="Ward L.D."/>
            <person name="Lowe C.B."/>
            <person name="Holloway A.K."/>
            <person name="Clamp M."/>
            <person name="Gnerre S."/>
            <person name="Alfoldi J."/>
            <person name="Beal K."/>
            <person name="Chang J."/>
            <person name="Clawson H."/>
            <person name="Cuff J."/>
            <person name="Di Palma F."/>
            <person name="Fitzgerald S."/>
            <person name="Flicek P."/>
            <person name="Guttman M."/>
            <person name="Hubisz M.J."/>
            <person name="Jaffe D.B."/>
            <person name="Jungreis I."/>
            <person name="Kent W.J."/>
            <person name="Kostka D."/>
            <person name="Lara M."/>
            <person name="Martins A.L."/>
            <person name="Massingham T."/>
            <person name="Moltke I."/>
            <person name="Raney B.J."/>
            <person name="Rasmussen M.D."/>
            <person name="Robinson J."/>
            <person name="Stark A."/>
            <person name="Vilella A.J."/>
            <person name="Wen J."/>
            <person name="Xie X."/>
            <person name="Zody M.C."/>
            <person name="Baldwin J."/>
            <person name="Bloom T."/>
            <person name="Chin C.W."/>
            <person name="Heiman D."/>
            <person name="Nicol R."/>
            <person name="Nusbaum C."/>
            <person name="Young S."/>
            <person name="Wilkinson J."/>
            <person name="Worley K.C."/>
            <person name="Kovar C.L."/>
            <person name="Muzny D.M."/>
            <person name="Gibbs R.A."/>
            <person name="Cree A."/>
            <person name="Dihn H.H."/>
            <person name="Fowler G."/>
            <person name="Jhangiani S."/>
            <person name="Joshi V."/>
            <person name="Lee S."/>
            <person name="Lewis L.R."/>
            <person name="Nazareth L.V."/>
            <person name="Okwuonu G."/>
            <person name="Santibanez J."/>
            <person name="Warren W.C."/>
            <person name="Mardis E.R."/>
            <person name="Weinstock G.M."/>
            <person name="Wilson R.K."/>
            <person name="Delehaunty K."/>
            <person name="Dooling D."/>
            <person name="Fronik C."/>
            <person name="Fulton L."/>
            <person name="Fulton B."/>
            <person name="Graves T."/>
            <person name="Minx P."/>
            <person name="Sodergren E."/>
            <person name="Birney E."/>
            <person name="Margulies E.H."/>
            <person name="Herrero J."/>
            <person name="Green E.D."/>
            <person name="Haussler D."/>
            <person name="Siepel A."/>
            <person name="Goldman N."/>
            <person name="Pollard K.S."/>
            <person name="Pedersen J.S."/>
            <person name="Lander E.S."/>
            <person name="Kellis M."/>
        </authorList>
    </citation>
    <scope>NUCLEOTIDE SEQUENCE [LARGE SCALE GENOMIC DNA]</scope>
</reference>
<evidence type="ECO:0000259" key="15">
    <source>
        <dbReference type="PROSITE" id="PS51842"/>
    </source>
</evidence>
<dbReference type="GeneTree" id="ENSGT00940000154602"/>
<evidence type="ECO:0000256" key="4">
    <source>
        <dbReference type="ARBA" id="ARBA00022744"/>
    </source>
</evidence>
<dbReference type="EMBL" id="AAPE02070771">
    <property type="status" value="NOT_ANNOTATED_CDS"/>
    <property type="molecule type" value="Genomic_DNA"/>
</dbReference>
<dbReference type="HOGENOM" id="CLU_012560_8_1_1"/>
<organism evidence="16 17">
    <name type="scientific">Myotis lucifugus</name>
    <name type="common">Little brown bat</name>
    <dbReference type="NCBI Taxonomy" id="59463"/>
    <lineage>
        <taxon>Eukaryota</taxon>
        <taxon>Metazoa</taxon>
        <taxon>Chordata</taxon>
        <taxon>Craniata</taxon>
        <taxon>Vertebrata</taxon>
        <taxon>Euteleostomi</taxon>
        <taxon>Mammalia</taxon>
        <taxon>Eutheria</taxon>
        <taxon>Laurasiatheria</taxon>
        <taxon>Chiroptera</taxon>
        <taxon>Yangochiroptera</taxon>
        <taxon>Vespertilionidae</taxon>
        <taxon>Myotis</taxon>
    </lineage>
</organism>
<reference evidence="16" key="2">
    <citation type="submission" date="2025-08" db="UniProtKB">
        <authorList>
            <consortium name="Ensembl"/>
        </authorList>
    </citation>
    <scope>IDENTIFICATION</scope>
</reference>
<dbReference type="Proteomes" id="UP000001074">
    <property type="component" value="Unassembled WGS sequence"/>
</dbReference>
<feature type="compositionally biased region" description="Low complexity" evidence="14">
    <location>
        <begin position="429"/>
        <end position="447"/>
    </location>
</feature>
<dbReference type="Pfam" id="PF00038">
    <property type="entry name" value="Filament"/>
    <property type="match status" value="1"/>
</dbReference>
<feature type="domain" description="IF rod" evidence="15">
    <location>
        <begin position="117"/>
        <end position="428"/>
    </location>
</feature>
<dbReference type="GO" id="GO:0045110">
    <property type="term" value="P:intermediate filament bundle assembly"/>
    <property type="evidence" value="ECO:0007669"/>
    <property type="project" value="Ensembl"/>
</dbReference>
<dbReference type="eggNOG" id="ENOG502R8V7">
    <property type="taxonomic scope" value="Eukaryota"/>
</dbReference>
<proteinExistence type="inferred from homology"/>
<dbReference type="PANTHER" id="PTHR23239:SF368">
    <property type="entry name" value="KERATIN, TYPE I CYTOSKELETAL 14"/>
    <property type="match status" value="1"/>
</dbReference>
<dbReference type="OMA" id="PTEMKDY"/>
<dbReference type="GO" id="GO:0030855">
    <property type="term" value="P:epithelial cell differentiation"/>
    <property type="evidence" value="ECO:0007669"/>
    <property type="project" value="TreeGrafter"/>
</dbReference>
<evidence type="ECO:0000256" key="11">
    <source>
        <dbReference type="ARBA" id="ARBA00042490"/>
    </source>
</evidence>
<dbReference type="GO" id="GO:0005634">
    <property type="term" value="C:nucleus"/>
    <property type="evidence" value="ECO:0007669"/>
    <property type="project" value="UniProtKB-SubCell"/>
</dbReference>
<dbReference type="PANTHER" id="PTHR23239">
    <property type="entry name" value="INTERMEDIATE FILAMENT"/>
    <property type="match status" value="1"/>
</dbReference>
<dbReference type="AlphaFoldDB" id="G1PTJ6"/>
<feature type="region of interest" description="Disordered" evidence="14">
    <location>
        <begin position="1"/>
        <end position="21"/>
    </location>
</feature>
<dbReference type="GeneID" id="102417088"/>
<feature type="coiled-coil region" evidence="13">
    <location>
        <begin position="121"/>
        <end position="155"/>
    </location>
</feature>
<evidence type="ECO:0000256" key="1">
    <source>
        <dbReference type="ARBA" id="ARBA00004123"/>
    </source>
</evidence>
<keyword evidence="6 13" id="KW-0175">Coiled coil</keyword>
<dbReference type="KEGG" id="mlf:102417088"/>
<dbReference type="InterPro" id="IPR018039">
    <property type="entry name" value="IF_conserved"/>
</dbReference>
<evidence type="ECO:0000256" key="8">
    <source>
        <dbReference type="ARBA" id="ARBA00037229"/>
    </source>
</evidence>
<dbReference type="OrthoDB" id="2441647at2759"/>
<dbReference type="SMART" id="SM01391">
    <property type="entry name" value="Filament"/>
    <property type="match status" value="1"/>
</dbReference>
<dbReference type="GO" id="GO:0005198">
    <property type="term" value="F:structural molecule activity"/>
    <property type="evidence" value="ECO:0007669"/>
    <property type="project" value="InterPro"/>
</dbReference>
<dbReference type="Gene3D" id="1.20.5.170">
    <property type="match status" value="1"/>
</dbReference>
<dbReference type="PRINTS" id="PR01248">
    <property type="entry name" value="TYPE1KERATIN"/>
</dbReference>
<feature type="coiled-coil region" evidence="13">
    <location>
        <begin position="227"/>
        <end position="413"/>
    </location>
</feature>
<evidence type="ECO:0000256" key="13">
    <source>
        <dbReference type="SAM" id="Coils"/>
    </source>
</evidence>
<keyword evidence="7" id="KW-0539">Nucleus</keyword>
<dbReference type="GO" id="GO:0045095">
    <property type="term" value="C:keratin filament"/>
    <property type="evidence" value="ECO:0007669"/>
    <property type="project" value="Ensembl"/>
</dbReference>
<evidence type="ECO:0000256" key="10">
    <source>
        <dbReference type="ARBA" id="ARBA00041705"/>
    </source>
</evidence>
<accession>G1PTJ6</accession>
<name>G1PTJ6_MYOLU</name>
<reference evidence="16" key="3">
    <citation type="submission" date="2025-09" db="UniProtKB">
        <authorList>
            <consortium name="Ensembl"/>
        </authorList>
    </citation>
    <scope>IDENTIFICATION</scope>
</reference>
<dbReference type="PROSITE" id="PS00226">
    <property type="entry name" value="IF_ROD_1"/>
    <property type="match status" value="1"/>
</dbReference>
<dbReference type="FunFam" id="1.20.5.500:FF:000001">
    <property type="entry name" value="Type II keratin 23"/>
    <property type="match status" value="1"/>
</dbReference>
<comment type="function">
    <text evidence="8">The nonhelical tail domain is involved in promoting KRT5-KRT14 filaments to self-organize into large bundles and enhances the mechanical properties involved in resilience of keratin intermediate filaments in vitro.</text>
</comment>
<dbReference type="GO" id="GO:0042633">
    <property type="term" value="P:hair cycle"/>
    <property type="evidence" value="ECO:0007669"/>
    <property type="project" value="Ensembl"/>
</dbReference>
<dbReference type="SUPFAM" id="SSF64593">
    <property type="entry name" value="Intermediate filament protein, coiled coil region"/>
    <property type="match status" value="2"/>
</dbReference>
<feature type="region of interest" description="Disordered" evidence="14">
    <location>
        <begin position="428"/>
        <end position="450"/>
    </location>
</feature>
<evidence type="ECO:0000256" key="3">
    <source>
        <dbReference type="ARBA" id="ARBA00022490"/>
    </source>
</evidence>
<evidence type="ECO:0000256" key="7">
    <source>
        <dbReference type="ARBA" id="ARBA00023242"/>
    </source>
</evidence>
<comment type="similarity">
    <text evidence="12">Belongs to the intermediate filament family.</text>
</comment>
<dbReference type="Gene3D" id="1.20.5.500">
    <property type="entry name" value="Single helix bin"/>
    <property type="match status" value="1"/>
</dbReference>
<dbReference type="PROSITE" id="PS51842">
    <property type="entry name" value="IF_ROD_2"/>
    <property type="match status" value="1"/>
</dbReference>
<dbReference type="InParanoid" id="G1PTJ6"/>
<dbReference type="GO" id="GO:1990254">
    <property type="term" value="F:keratin filament binding"/>
    <property type="evidence" value="ECO:0007669"/>
    <property type="project" value="Ensembl"/>
</dbReference>
<keyword evidence="17" id="KW-1185">Reference proteome</keyword>
<evidence type="ECO:0000313" key="16">
    <source>
        <dbReference type="Ensembl" id="ENSMLUP00000014550.2"/>
    </source>
</evidence>
<evidence type="ECO:0000256" key="6">
    <source>
        <dbReference type="ARBA" id="ARBA00023054"/>
    </source>
</evidence>
<dbReference type="FunCoup" id="G1PTJ6">
    <property type="interactions" value="46"/>
</dbReference>
<dbReference type="FunFam" id="1.20.5.1160:FF:000002">
    <property type="entry name" value="Type I keratin 10"/>
    <property type="match status" value="1"/>
</dbReference>
<evidence type="ECO:0000256" key="12">
    <source>
        <dbReference type="RuleBase" id="RU000685"/>
    </source>
</evidence>
<dbReference type="SUPFAM" id="SSF46579">
    <property type="entry name" value="Prefoldin"/>
    <property type="match status" value="1"/>
</dbReference>
<comment type="subcellular location">
    <subcellularLocation>
        <location evidence="2">Cytoplasm</location>
    </subcellularLocation>
    <subcellularLocation>
        <location evidence="1">Nucleus</location>
    </subcellularLocation>
</comment>
<keyword evidence="5 12" id="KW-0403">Intermediate filament</keyword>
<evidence type="ECO:0000256" key="14">
    <source>
        <dbReference type="SAM" id="MobiDB-lite"/>
    </source>
</evidence>
<dbReference type="Gene3D" id="1.20.5.1160">
    <property type="entry name" value="Vasodilator-stimulated phosphoprotein"/>
    <property type="match status" value="1"/>
</dbReference>
<evidence type="ECO:0000256" key="2">
    <source>
        <dbReference type="ARBA" id="ARBA00004496"/>
    </source>
</evidence>
<dbReference type="InterPro" id="IPR002957">
    <property type="entry name" value="Keratin_I"/>
</dbReference>